<comment type="caution">
    <text evidence="1">The sequence shown here is derived from an EMBL/GenBank/DDBJ whole genome shotgun (WGS) entry which is preliminary data.</text>
</comment>
<evidence type="ECO:0000313" key="1">
    <source>
        <dbReference type="EMBL" id="KKN15674.1"/>
    </source>
</evidence>
<accession>A0A0F9NCG9</accession>
<gene>
    <name evidence="1" type="ORF">LCGC14_0983610</name>
</gene>
<dbReference type="EMBL" id="LAZR01003689">
    <property type="protein sequence ID" value="KKN15674.1"/>
    <property type="molecule type" value="Genomic_DNA"/>
</dbReference>
<reference evidence="1" key="1">
    <citation type="journal article" date="2015" name="Nature">
        <title>Complex archaea that bridge the gap between prokaryotes and eukaryotes.</title>
        <authorList>
            <person name="Spang A."/>
            <person name="Saw J.H."/>
            <person name="Jorgensen S.L."/>
            <person name="Zaremba-Niedzwiedzka K."/>
            <person name="Martijn J."/>
            <person name="Lind A.E."/>
            <person name="van Eijk R."/>
            <person name="Schleper C."/>
            <person name="Guy L."/>
            <person name="Ettema T.J."/>
        </authorList>
    </citation>
    <scope>NUCLEOTIDE SEQUENCE</scope>
</reference>
<protein>
    <submittedName>
        <fullName evidence="1">Uncharacterized protein</fullName>
    </submittedName>
</protein>
<dbReference type="AlphaFoldDB" id="A0A0F9NCG9"/>
<organism evidence="1">
    <name type="scientific">marine sediment metagenome</name>
    <dbReference type="NCBI Taxonomy" id="412755"/>
    <lineage>
        <taxon>unclassified sequences</taxon>
        <taxon>metagenomes</taxon>
        <taxon>ecological metagenomes</taxon>
    </lineage>
</organism>
<sequence length="242" mass="26133">MAQQEFISRYLEFVGAAQWTPNMRGNPLSQKTHFYDEFTGDTLDTNKWAVTTNGNGSIAISEIEGGVALMTTGTTDNDSQMLSTSIIWTGTKNVVLYARIHMVDVSGTALFVGISDAKSESNNIIAIEFPLDNLTTQAVTAAGFVIDADHDTSSIMCAGVAGNTDTTPVDTGIDWEDGETKDLVLIFDGAICRYYVDGVEYAAIAASITATTLHCGTIQAQTRAADGSNVIRCYRFHMWQDV</sequence>
<name>A0A0F9NCG9_9ZZZZ</name>
<proteinExistence type="predicted"/>